<dbReference type="Gene3D" id="3.30.160.660">
    <property type="match status" value="1"/>
</dbReference>
<organism evidence="2 3">
    <name type="scientific">Pseudoalteromonas holothuriae</name>
    <dbReference type="NCBI Taxonomy" id="2963714"/>
    <lineage>
        <taxon>Bacteria</taxon>
        <taxon>Pseudomonadati</taxon>
        <taxon>Pseudomonadota</taxon>
        <taxon>Gammaproteobacteria</taxon>
        <taxon>Alteromonadales</taxon>
        <taxon>Pseudoalteromonadaceae</taxon>
        <taxon>Pseudoalteromonas</taxon>
    </lineage>
</organism>
<evidence type="ECO:0000259" key="1">
    <source>
        <dbReference type="PROSITE" id="PS51664"/>
    </source>
</evidence>
<gene>
    <name evidence="2" type="ORF">PSECIP111951_00037</name>
</gene>
<dbReference type="InterPro" id="IPR027624">
    <property type="entry name" value="TOMM_cyclo_SagD"/>
</dbReference>
<reference evidence="2 3" key="1">
    <citation type="submission" date="2022-07" db="EMBL/GenBank/DDBJ databases">
        <authorList>
            <person name="Criscuolo A."/>
        </authorList>
    </citation>
    <scope>NUCLEOTIDE SEQUENCE [LARGE SCALE GENOMIC DNA]</scope>
    <source>
        <strain evidence="3">CIP 111951</strain>
    </source>
</reference>
<accession>A0ABM9GF47</accession>
<comment type="caution">
    <text evidence="2">The sequence shown here is derived from an EMBL/GenBank/DDBJ whole genome shotgun (WGS) entry which is preliminary data.</text>
</comment>
<proteinExistence type="predicted"/>
<dbReference type="InterPro" id="IPR003776">
    <property type="entry name" value="YcaO-like_dom"/>
</dbReference>
<dbReference type="PANTHER" id="PTHR37809:SF1">
    <property type="entry name" value="RIBOSOMAL PROTEIN S12 METHYLTHIOTRANSFERASE ACCESSORY FACTOR YCAO"/>
    <property type="match status" value="1"/>
</dbReference>
<dbReference type="Gene3D" id="3.30.40.250">
    <property type="match status" value="1"/>
</dbReference>
<dbReference type="NCBIfam" id="TIGR00702">
    <property type="entry name" value="YcaO-type kinase domain"/>
    <property type="match status" value="1"/>
</dbReference>
<evidence type="ECO:0000313" key="3">
    <source>
        <dbReference type="Proteomes" id="UP001152485"/>
    </source>
</evidence>
<dbReference type="Pfam" id="PF02624">
    <property type="entry name" value="YcaO"/>
    <property type="match status" value="1"/>
</dbReference>
<protein>
    <recommendedName>
        <fullName evidence="1">YcaO domain-containing protein</fullName>
    </recommendedName>
</protein>
<dbReference type="NCBIfam" id="TIGR03604">
    <property type="entry name" value="TOMM_cyclo_SagD"/>
    <property type="match status" value="1"/>
</dbReference>
<dbReference type="PANTHER" id="PTHR37809">
    <property type="entry name" value="RIBOSOMAL PROTEIN S12 METHYLTHIOTRANSFERASE ACCESSORY FACTOR YCAO"/>
    <property type="match status" value="1"/>
</dbReference>
<feature type="domain" description="YcaO" evidence="1">
    <location>
        <begin position="294"/>
        <end position="653"/>
    </location>
</feature>
<dbReference type="Gene3D" id="3.30.1330.230">
    <property type="match status" value="1"/>
</dbReference>
<dbReference type="PROSITE" id="PS51664">
    <property type="entry name" value="YCAO"/>
    <property type="match status" value="1"/>
</dbReference>
<dbReference type="Proteomes" id="UP001152485">
    <property type="component" value="Unassembled WGS sequence"/>
</dbReference>
<sequence>MKNLSLNPSFSYFYLDDDSLVISTEKSDLHIKNKHIASSIFNLKHSHVKESEFIFELSRLIGPQKAVRSVGQLKSTRIIITEETCANPPPIYDNIHRSYNYFEKIIIFGLQELNISFKNEETLYLNIENFSICNQCIIDRLFSHRPCLAMSLGRVKCYKLALSNNFYEPRKPQINAASNCLLVKKIQTKQVEKHILYPVGGCNCFQVPQRSSFKSAFLTEMKNKTKGFRTVNLNETHRNLINFVSEYVGIIHKLEEYRKSDCDLIFNYNSGKNPLFSKSINDEALTTFRSSSGGKGKSDLQSKVGALAEAIERYSMRFHNQQKPIYASYNELKHKALSPRLCLGFSETQYKETNSKDLPRYRAVPKPITNSEILPWFEVYGINTKKNKYVLADIAFSDFNYGSTAHAFADSNGCAAGNTYTEAVLQGTLELIERDAVAIWWYNKIKRSYIDIPSLNNDYINRINEYYTSINRSLKIIHITTDIGIPTFAAVSYKKDTLKGIVYGFGCHIKPSVAIERAVLEINQLLPLTLDNSPVNDNEFFEWITQQTITEHDFLEPKTNSITIDKLIDKSENCLESSISFICKTLTSNNIELYALDITTKDTQMPCVKMIAPGLCHFWRRTGQRRLYDVPVKMGWLKQEYKESELNQNNITI</sequence>
<evidence type="ECO:0000313" key="2">
    <source>
        <dbReference type="EMBL" id="CAH9049800.1"/>
    </source>
</evidence>
<dbReference type="EMBL" id="CAMAPD010000001">
    <property type="protein sequence ID" value="CAH9049800.1"/>
    <property type="molecule type" value="Genomic_DNA"/>
</dbReference>
<name>A0ABM9GF47_9GAMM</name>